<dbReference type="GO" id="GO:0030246">
    <property type="term" value="F:carbohydrate binding"/>
    <property type="evidence" value="ECO:0007669"/>
    <property type="project" value="InterPro"/>
</dbReference>
<keyword evidence="4" id="KW-0378">Hydrolase</keyword>
<dbReference type="EMBL" id="CCKQ01015766">
    <property type="protein sequence ID" value="CDW87606.1"/>
    <property type="molecule type" value="Genomic_DNA"/>
</dbReference>
<evidence type="ECO:0000256" key="4">
    <source>
        <dbReference type="ARBA" id="ARBA00022801"/>
    </source>
</evidence>
<evidence type="ECO:0000256" key="6">
    <source>
        <dbReference type="ARBA" id="ARBA00023295"/>
    </source>
</evidence>
<evidence type="ECO:0000256" key="2">
    <source>
        <dbReference type="ARBA" id="ARBA00009792"/>
    </source>
</evidence>
<dbReference type="GO" id="GO:0006013">
    <property type="term" value="P:mannose metabolic process"/>
    <property type="evidence" value="ECO:0007669"/>
    <property type="project" value="InterPro"/>
</dbReference>
<keyword evidence="6" id="KW-0326">Glycosidase</keyword>
<dbReference type="Gene3D" id="2.70.98.30">
    <property type="entry name" value="Golgi alpha-mannosidase II, domain 4"/>
    <property type="match status" value="1"/>
</dbReference>
<sequence>MEVNLLIVPHSHTDPGWLETLEIYYRNQVKEILHNIVVELQSDAMKKFTWAEVCFLKMYYDEITVKQRKELYNLIMSGQLEIVGGGWVQHDETLTSYRQQIAQMETGIDWLIQTFPGIESKLKTMWQIDSFGSSELTPLLFNQEQESTRVQFENIVLNRVGDEVKDRFKQEQSMDFLWQHSLSQSQETNKLLTHILHHHYETKEYEFMKTHLLNPQPSQIDVKSFLIRYGNSVIVPYLENQSHENIMLLVGNDFAYMSKGSKPNQQDVQNFRMIDNMITILNEYSQHYLGYKVKARYATPSEYFDLLKSQMKNGSLELPEIETDFSLYDEKFHKLHPDFQGKNRVDYWSGYYSNRPALKFAISKAFNFYFNSMTFLNLAQMLIDNQQGINPFDKLTSEQLAISKYQNKTTVPNDNPQVSKKVQKPFKGNQLQKYLVELAQIVSIGTHHDTLPSTSRDNVHMSELLKFNQAIEASSVLVQRQYLHLFGASEVEEDEEEIKVKGEGRVKQYIVFNKEGYSQNTVLKFITETKYVVVKKGDEFLESDVTNTFICTDRMGKQDKQFNLIFKVQLLPLSATVIDVVEYQTLEDCQQVSAKCSSFIQPQTIKLGQDLYMENSQVKFEFNNQNYMAQRIDHKLKHQSIEAKIDIVRFSGVNSESGAYIMAPDSNYIPLKLSLLDGFYVKGRFQDFLATFYTTAYRDTCFAVQTVTLDRKGDKQDVAHIKFKSFPLSNDDVFMRIRTNLTTQSQLYTHNSLYYKQAYSNNRYVSPRDIGSKIYPAVYGAILKQNDQILSLFTGERASGIGSVEAGEILMGVGRRNDYDDDKGLPDGVTETNPIFSEFSMGLYDVNEINTKGYKQRLHEEAQQMMIVTTQDKVYQFEKREISFGQIQDHNTEIIYAKFNNQTNEFYIKTLEVDYNQDVNQNFERQFNSSILQIERSQNNSDLNRQGLYQFENGEISQRLEQDFHGLKSIKVSNYKIALAKLQTDRNKRKETKLILDEVKASIFYMDYCIEQQKYQCI</sequence>
<dbReference type="GO" id="GO:0046872">
    <property type="term" value="F:metal ion binding"/>
    <property type="evidence" value="ECO:0007669"/>
    <property type="project" value="UniProtKB-KW"/>
</dbReference>
<dbReference type="InterPro" id="IPR050843">
    <property type="entry name" value="Glycosyl_Hydrlase_38"/>
</dbReference>
<reference evidence="8 9" key="1">
    <citation type="submission" date="2014-06" db="EMBL/GenBank/DDBJ databases">
        <authorList>
            <person name="Swart Estienne"/>
        </authorList>
    </citation>
    <scope>NUCLEOTIDE SEQUENCE [LARGE SCALE GENOMIC DNA]</scope>
    <source>
        <strain evidence="8 9">130c</strain>
    </source>
</reference>
<dbReference type="OrthoDB" id="288619at2759"/>
<comment type="similarity">
    <text evidence="2">Belongs to the glycosyl hydrolase 38 family.</text>
</comment>
<dbReference type="PANTHER" id="PTHR11607:SF3">
    <property type="entry name" value="LYSOSOMAL ALPHA-MANNOSIDASE"/>
    <property type="match status" value="1"/>
</dbReference>
<evidence type="ECO:0000256" key="5">
    <source>
        <dbReference type="ARBA" id="ARBA00022833"/>
    </source>
</evidence>
<dbReference type="SUPFAM" id="SSF74650">
    <property type="entry name" value="Galactose mutarotase-like"/>
    <property type="match status" value="1"/>
</dbReference>
<dbReference type="AlphaFoldDB" id="A0A078AZT4"/>
<dbReference type="GO" id="GO:0004559">
    <property type="term" value="F:alpha-mannosidase activity"/>
    <property type="evidence" value="ECO:0007669"/>
    <property type="project" value="InterPro"/>
</dbReference>
<dbReference type="Proteomes" id="UP000039865">
    <property type="component" value="Unassembled WGS sequence"/>
</dbReference>
<organism evidence="8 9">
    <name type="scientific">Stylonychia lemnae</name>
    <name type="common">Ciliate</name>
    <dbReference type="NCBI Taxonomy" id="5949"/>
    <lineage>
        <taxon>Eukaryota</taxon>
        <taxon>Sar</taxon>
        <taxon>Alveolata</taxon>
        <taxon>Ciliophora</taxon>
        <taxon>Intramacronucleata</taxon>
        <taxon>Spirotrichea</taxon>
        <taxon>Stichotrichia</taxon>
        <taxon>Sporadotrichida</taxon>
        <taxon>Oxytrichidae</taxon>
        <taxon>Stylonychinae</taxon>
        <taxon>Stylonychia</taxon>
    </lineage>
</organism>
<keyword evidence="9" id="KW-1185">Reference proteome</keyword>
<keyword evidence="5" id="KW-0862">Zinc</keyword>
<dbReference type="SUPFAM" id="SSF88688">
    <property type="entry name" value="Families 57/38 glycoside transferase middle domain"/>
    <property type="match status" value="1"/>
</dbReference>
<protein>
    <submittedName>
        <fullName evidence="8">Alpha-mannosidase 2</fullName>
    </submittedName>
</protein>
<feature type="domain" description="Glycoside hydrolase family 38 N-terminal" evidence="7">
    <location>
        <begin position="5"/>
        <end position="310"/>
    </location>
</feature>
<proteinExistence type="inferred from homology"/>
<dbReference type="InterPro" id="IPR027291">
    <property type="entry name" value="Glyco_hydro_38_N_sf"/>
</dbReference>
<accession>A0A078AZT4</accession>
<evidence type="ECO:0000256" key="1">
    <source>
        <dbReference type="ARBA" id="ARBA00001947"/>
    </source>
</evidence>
<evidence type="ECO:0000313" key="9">
    <source>
        <dbReference type="Proteomes" id="UP000039865"/>
    </source>
</evidence>
<dbReference type="InParanoid" id="A0A078AZT4"/>
<dbReference type="PANTHER" id="PTHR11607">
    <property type="entry name" value="ALPHA-MANNOSIDASE"/>
    <property type="match status" value="1"/>
</dbReference>
<dbReference type="Pfam" id="PF01074">
    <property type="entry name" value="Glyco_hydro_38N"/>
    <property type="match status" value="1"/>
</dbReference>
<comment type="cofactor">
    <cofactor evidence="1">
        <name>Zn(2+)</name>
        <dbReference type="ChEBI" id="CHEBI:29105"/>
    </cofactor>
</comment>
<evidence type="ECO:0000259" key="7">
    <source>
        <dbReference type="Pfam" id="PF01074"/>
    </source>
</evidence>
<dbReference type="Gene3D" id="3.20.110.10">
    <property type="entry name" value="Glycoside hydrolase 38, N terminal domain"/>
    <property type="match status" value="1"/>
</dbReference>
<gene>
    <name evidence="8" type="primary">Contig6577.g7042</name>
    <name evidence="8" type="ORF">STYLEM_16714</name>
</gene>
<dbReference type="InterPro" id="IPR037094">
    <property type="entry name" value="Glyco_hydro_38_cen_sf"/>
</dbReference>
<dbReference type="Gene3D" id="1.20.1270.50">
    <property type="entry name" value="Glycoside hydrolase family 38, central domain"/>
    <property type="match status" value="1"/>
</dbReference>
<evidence type="ECO:0000313" key="8">
    <source>
        <dbReference type="EMBL" id="CDW87606.1"/>
    </source>
</evidence>
<dbReference type="InterPro" id="IPR011330">
    <property type="entry name" value="Glyco_hydro/deAcase_b/a-brl"/>
</dbReference>
<evidence type="ECO:0000256" key="3">
    <source>
        <dbReference type="ARBA" id="ARBA00022723"/>
    </source>
</evidence>
<keyword evidence="3" id="KW-0479">Metal-binding</keyword>
<dbReference type="InterPro" id="IPR000602">
    <property type="entry name" value="Glyco_hydro_38_N"/>
</dbReference>
<dbReference type="SUPFAM" id="SSF88713">
    <property type="entry name" value="Glycoside hydrolase/deacetylase"/>
    <property type="match status" value="1"/>
</dbReference>
<name>A0A078AZT4_STYLE</name>
<dbReference type="InterPro" id="IPR028995">
    <property type="entry name" value="Glyco_hydro_57/38_cen_sf"/>
</dbReference>
<dbReference type="InterPro" id="IPR011013">
    <property type="entry name" value="Gal_mutarotase_sf_dom"/>
</dbReference>